<accession>S4PQG9</accession>
<feature type="chain" id="PRO_5009975404" evidence="2">
    <location>
        <begin position="33"/>
        <end position="324"/>
    </location>
</feature>
<feature type="compositionally biased region" description="Low complexity" evidence="1">
    <location>
        <begin position="48"/>
        <end position="65"/>
    </location>
</feature>
<name>S4PQG9_9LACO</name>
<protein>
    <submittedName>
        <fullName evidence="3">Uncharacterized protein</fullName>
    </submittedName>
</protein>
<feature type="compositionally biased region" description="Polar residues" evidence="1">
    <location>
        <begin position="179"/>
        <end position="192"/>
    </location>
</feature>
<dbReference type="AlphaFoldDB" id="S4PQG9"/>
<proteinExistence type="predicted"/>
<feature type="compositionally biased region" description="Low complexity" evidence="1">
    <location>
        <begin position="97"/>
        <end position="108"/>
    </location>
</feature>
<gene>
    <name evidence="3" type="ORF">LOT_1763</name>
</gene>
<reference evidence="4" key="1">
    <citation type="journal article" date="2013" name="Genome Announc.">
        <title>Draft Genome Sequence of D-Branched-Chain Amino Acid Producer Lactobacillus otakiensis JCM 15040T, Isolated from a Traditional Japanese Pickle.</title>
        <authorList>
            <person name="Doi K."/>
            <person name="Mori K."/>
            <person name="Mutaguchi Y."/>
            <person name="Tashiro K."/>
            <person name="Fujino Y."/>
            <person name="Ohmori T."/>
            <person name="Kuhara S."/>
            <person name="Ohshima T."/>
        </authorList>
    </citation>
    <scope>NUCLEOTIDE SEQUENCE [LARGE SCALE GENOMIC DNA]</scope>
    <source>
        <strain evidence="4">JCM 15040</strain>
    </source>
</reference>
<feature type="compositionally biased region" description="Gly residues" evidence="1">
    <location>
        <begin position="66"/>
        <end position="83"/>
    </location>
</feature>
<feature type="compositionally biased region" description="Polar residues" evidence="1">
    <location>
        <begin position="148"/>
        <end position="169"/>
    </location>
</feature>
<organism evidence="3 4">
    <name type="scientific">Lentilactobacillus otakiensis DSM 19908 = JCM 15040</name>
    <dbReference type="NCBI Taxonomy" id="1423780"/>
    <lineage>
        <taxon>Bacteria</taxon>
        <taxon>Bacillati</taxon>
        <taxon>Bacillota</taxon>
        <taxon>Bacilli</taxon>
        <taxon>Lactobacillales</taxon>
        <taxon>Lactobacillaceae</taxon>
        <taxon>Lentilactobacillus</taxon>
    </lineage>
</organism>
<dbReference type="EMBL" id="BASH01000006">
    <property type="protein sequence ID" value="GAD17225.1"/>
    <property type="molecule type" value="Genomic_DNA"/>
</dbReference>
<dbReference type="STRING" id="1423780.FD05_GL000038"/>
<evidence type="ECO:0000256" key="1">
    <source>
        <dbReference type="SAM" id="MobiDB-lite"/>
    </source>
</evidence>
<evidence type="ECO:0000256" key="2">
    <source>
        <dbReference type="SAM" id="SignalP"/>
    </source>
</evidence>
<dbReference type="eggNOG" id="ENOG5030B8F">
    <property type="taxonomic scope" value="Bacteria"/>
</dbReference>
<evidence type="ECO:0000313" key="4">
    <source>
        <dbReference type="Proteomes" id="UP000016361"/>
    </source>
</evidence>
<dbReference type="PATRIC" id="fig|1423780.4.peg.38"/>
<feature type="compositionally biased region" description="Polar residues" evidence="1">
    <location>
        <begin position="38"/>
        <end position="47"/>
    </location>
</feature>
<feature type="region of interest" description="Disordered" evidence="1">
    <location>
        <begin position="96"/>
        <end position="220"/>
    </location>
</feature>
<comment type="caution">
    <text evidence="3">The sequence shown here is derived from an EMBL/GenBank/DDBJ whole genome shotgun (WGS) entry which is preliminary data.</text>
</comment>
<feature type="signal peptide" evidence="2">
    <location>
        <begin position="1"/>
        <end position="32"/>
    </location>
</feature>
<dbReference type="GeneID" id="301047338"/>
<feature type="compositionally biased region" description="Polar residues" evidence="1">
    <location>
        <begin position="109"/>
        <end position="128"/>
    </location>
</feature>
<feature type="region of interest" description="Disordered" evidence="1">
    <location>
        <begin position="38"/>
        <end position="83"/>
    </location>
</feature>
<dbReference type="Proteomes" id="UP000016361">
    <property type="component" value="Unassembled WGS sequence"/>
</dbReference>
<keyword evidence="2" id="KW-0732">Signal</keyword>
<sequence>MVKPNRYLFRAFSLVGISLLSLLLVSTTGASAHDLSQYTPVTTDQNQNNNSDNNNNDNNNNDNNNNGGGGYIPGGIPGGGSSNNNNGGGISAGGATAGATSGANASSGIESGSNQTNGSNEQKQPVTNTDSQGGDTSTSSMQSSQGDLPSNQSNNTGNDAIRSAKSNPKNKSRSESMGAYQQVNGRNRSSSKSDNDFVVDNPNPFPEPSHTWKKWYSQRGQTTSKTTKDYEVYAAGMLGDYGPKPGKKVQMIKVTLSRRGRSKKSLLVREIQKVNKKKILYYTVTHYLDYDSADRYELSKIKYYLDIHHKHYVGLSKVIETRRL</sequence>
<feature type="compositionally biased region" description="Low complexity" evidence="1">
    <location>
        <begin position="129"/>
        <end position="147"/>
    </location>
</feature>
<dbReference type="RefSeq" id="WP_020281665.1">
    <property type="nucleotide sequence ID" value="NZ_AZED01000008.1"/>
</dbReference>
<keyword evidence="4" id="KW-1185">Reference proteome</keyword>
<evidence type="ECO:0000313" key="3">
    <source>
        <dbReference type="EMBL" id="GAD17225.1"/>
    </source>
</evidence>